<name>A0A7X3MWM1_9HYPH</name>
<evidence type="ECO:0000313" key="3">
    <source>
        <dbReference type="Proteomes" id="UP000436483"/>
    </source>
</evidence>
<dbReference type="OrthoDB" id="7281829at2"/>
<feature type="domain" description="DUF4158" evidence="1">
    <location>
        <begin position="6"/>
        <end position="70"/>
    </location>
</feature>
<sequence>MARRKLLTPDERQALLGIPDDEESLIRHYTLSPRDRLQAEVRRRPHNQLGYAVQLCIMRYPGRVLGMGEDPRLCRGSWLKLKEGKECRSASGGEPLELLGEREM</sequence>
<gene>
    <name evidence="2" type="ORF">GR328_23195</name>
</gene>
<dbReference type="EMBL" id="WURB01000031">
    <property type="protein sequence ID" value="MXQ14305.1"/>
    <property type="molecule type" value="Genomic_DNA"/>
</dbReference>
<proteinExistence type="predicted"/>
<dbReference type="InterPro" id="IPR025296">
    <property type="entry name" value="DUF4158"/>
</dbReference>
<protein>
    <submittedName>
        <fullName evidence="2">DUF4158 domain-containing protein</fullName>
    </submittedName>
</protein>
<reference evidence="2 3" key="2">
    <citation type="submission" date="2020-01" db="EMBL/GenBank/DDBJ databases">
        <title>Microvirga sp. nov., an arsenate reduction bacterium isolated from Tibet hotspring sediments.</title>
        <authorList>
            <person name="Xian W.-D."/>
            <person name="Li W.-J."/>
        </authorList>
    </citation>
    <scope>NUCLEOTIDE SEQUENCE [LARGE SCALE GENOMIC DNA]</scope>
    <source>
        <strain evidence="2 3">KCTC 23863</strain>
    </source>
</reference>
<organism evidence="2 3">
    <name type="scientific">Microvirga makkahensis</name>
    <dbReference type="NCBI Taxonomy" id="1128670"/>
    <lineage>
        <taxon>Bacteria</taxon>
        <taxon>Pseudomonadati</taxon>
        <taxon>Pseudomonadota</taxon>
        <taxon>Alphaproteobacteria</taxon>
        <taxon>Hyphomicrobiales</taxon>
        <taxon>Methylobacteriaceae</taxon>
        <taxon>Microvirga</taxon>
    </lineage>
</organism>
<reference evidence="2 3" key="1">
    <citation type="submission" date="2019-12" db="EMBL/GenBank/DDBJ databases">
        <authorList>
            <person name="Yuan C.-G."/>
        </authorList>
    </citation>
    <scope>NUCLEOTIDE SEQUENCE [LARGE SCALE GENOMIC DNA]</scope>
    <source>
        <strain evidence="2 3">KCTC 23863</strain>
    </source>
</reference>
<dbReference type="AlphaFoldDB" id="A0A7X3MWM1"/>
<comment type="caution">
    <text evidence="2">The sequence shown here is derived from an EMBL/GenBank/DDBJ whole genome shotgun (WGS) entry which is preliminary data.</text>
</comment>
<evidence type="ECO:0000313" key="2">
    <source>
        <dbReference type="EMBL" id="MXQ14305.1"/>
    </source>
</evidence>
<evidence type="ECO:0000259" key="1">
    <source>
        <dbReference type="Pfam" id="PF13700"/>
    </source>
</evidence>
<dbReference type="Pfam" id="PF13700">
    <property type="entry name" value="DUF4158"/>
    <property type="match status" value="1"/>
</dbReference>
<keyword evidence="3" id="KW-1185">Reference proteome</keyword>
<dbReference type="Proteomes" id="UP000436483">
    <property type="component" value="Unassembled WGS sequence"/>
</dbReference>
<accession>A0A7X3MWM1</accession>